<feature type="non-terminal residue" evidence="2">
    <location>
        <position position="137"/>
    </location>
</feature>
<evidence type="ECO:0000313" key="2">
    <source>
        <dbReference type="EMBL" id="KAJ9586215.1"/>
    </source>
</evidence>
<gene>
    <name evidence="2" type="ORF">L9F63_020124</name>
</gene>
<comment type="caution">
    <text evidence="2">The sequence shown here is derived from an EMBL/GenBank/DDBJ whole genome shotgun (WGS) entry which is preliminary data.</text>
</comment>
<evidence type="ECO:0000256" key="1">
    <source>
        <dbReference type="SAM" id="MobiDB-lite"/>
    </source>
</evidence>
<dbReference type="AlphaFoldDB" id="A0AAD7ZT87"/>
<reference evidence="2" key="2">
    <citation type="submission" date="2023-05" db="EMBL/GenBank/DDBJ databases">
        <authorList>
            <person name="Fouks B."/>
        </authorList>
    </citation>
    <scope>NUCLEOTIDE SEQUENCE</scope>
    <source>
        <strain evidence="2">Stay&amp;Tobe</strain>
        <tissue evidence="2">Testes</tissue>
    </source>
</reference>
<dbReference type="EMBL" id="JASPKZ010007183">
    <property type="protein sequence ID" value="KAJ9586215.1"/>
    <property type="molecule type" value="Genomic_DNA"/>
</dbReference>
<evidence type="ECO:0000313" key="3">
    <source>
        <dbReference type="Proteomes" id="UP001233999"/>
    </source>
</evidence>
<organism evidence="2 3">
    <name type="scientific">Diploptera punctata</name>
    <name type="common">Pacific beetle cockroach</name>
    <dbReference type="NCBI Taxonomy" id="6984"/>
    <lineage>
        <taxon>Eukaryota</taxon>
        <taxon>Metazoa</taxon>
        <taxon>Ecdysozoa</taxon>
        <taxon>Arthropoda</taxon>
        <taxon>Hexapoda</taxon>
        <taxon>Insecta</taxon>
        <taxon>Pterygota</taxon>
        <taxon>Neoptera</taxon>
        <taxon>Polyneoptera</taxon>
        <taxon>Dictyoptera</taxon>
        <taxon>Blattodea</taxon>
        <taxon>Blaberoidea</taxon>
        <taxon>Blaberidae</taxon>
        <taxon>Diplopterinae</taxon>
        <taxon>Diploptera</taxon>
    </lineage>
</organism>
<reference evidence="2" key="1">
    <citation type="journal article" date="2023" name="IScience">
        <title>Live-bearing cockroach genome reveals convergent evolutionary mechanisms linked to viviparity in insects and beyond.</title>
        <authorList>
            <person name="Fouks B."/>
            <person name="Harrison M.C."/>
            <person name="Mikhailova A.A."/>
            <person name="Marchal E."/>
            <person name="English S."/>
            <person name="Carruthers M."/>
            <person name="Jennings E.C."/>
            <person name="Chiamaka E.L."/>
            <person name="Frigard R.A."/>
            <person name="Pippel M."/>
            <person name="Attardo G.M."/>
            <person name="Benoit J.B."/>
            <person name="Bornberg-Bauer E."/>
            <person name="Tobe S.S."/>
        </authorList>
    </citation>
    <scope>NUCLEOTIDE SEQUENCE</scope>
    <source>
        <strain evidence="2">Stay&amp;Tobe</strain>
    </source>
</reference>
<name>A0AAD7ZT87_DIPPU</name>
<accession>A0AAD7ZT87</accession>
<feature type="region of interest" description="Disordered" evidence="1">
    <location>
        <begin position="107"/>
        <end position="137"/>
    </location>
</feature>
<feature type="non-terminal residue" evidence="2">
    <location>
        <position position="1"/>
    </location>
</feature>
<dbReference type="Proteomes" id="UP001233999">
    <property type="component" value="Unassembled WGS sequence"/>
</dbReference>
<proteinExistence type="predicted"/>
<sequence length="137" mass="16062">NPKPLGRRFYCGETIVEEKKNYVADRTENEIVHNCYYYYRLTMMVVRLYKSGGSEVDTKHNHFDIDSPFDCQDFRAVGRGREACSSPTFRQRLRPAFSRVTLEDARRSRGREACSSPTFRQRLRPASSRVTLEDARR</sequence>
<keyword evidence="3" id="KW-1185">Reference proteome</keyword>
<protein>
    <submittedName>
        <fullName evidence="2">Uncharacterized protein</fullName>
    </submittedName>
</protein>